<accession>A0ACC2K323</accession>
<dbReference type="EMBL" id="CM056820">
    <property type="protein sequence ID" value="KAJ8615480.1"/>
    <property type="molecule type" value="Genomic_DNA"/>
</dbReference>
<dbReference type="Proteomes" id="UP001234297">
    <property type="component" value="Chromosome 12"/>
</dbReference>
<proteinExistence type="predicted"/>
<gene>
    <name evidence="1" type="ORF">MRB53_034852</name>
</gene>
<evidence type="ECO:0000313" key="1">
    <source>
        <dbReference type="EMBL" id="KAJ8615480.1"/>
    </source>
</evidence>
<comment type="caution">
    <text evidence="1">The sequence shown here is derived from an EMBL/GenBank/DDBJ whole genome shotgun (WGS) entry which is preliminary data.</text>
</comment>
<organism evidence="1 2">
    <name type="scientific">Persea americana</name>
    <name type="common">Avocado</name>
    <dbReference type="NCBI Taxonomy" id="3435"/>
    <lineage>
        <taxon>Eukaryota</taxon>
        <taxon>Viridiplantae</taxon>
        <taxon>Streptophyta</taxon>
        <taxon>Embryophyta</taxon>
        <taxon>Tracheophyta</taxon>
        <taxon>Spermatophyta</taxon>
        <taxon>Magnoliopsida</taxon>
        <taxon>Magnoliidae</taxon>
        <taxon>Laurales</taxon>
        <taxon>Lauraceae</taxon>
        <taxon>Persea</taxon>
    </lineage>
</organism>
<protein>
    <submittedName>
        <fullName evidence="1">Uncharacterized protein</fullName>
    </submittedName>
</protein>
<reference evidence="1 2" key="1">
    <citation type="journal article" date="2022" name="Hortic Res">
        <title>A haplotype resolved chromosomal level avocado genome allows analysis of novel avocado genes.</title>
        <authorList>
            <person name="Nath O."/>
            <person name="Fletcher S.J."/>
            <person name="Hayward A."/>
            <person name="Shaw L.M."/>
            <person name="Masouleh A.K."/>
            <person name="Furtado A."/>
            <person name="Henry R.J."/>
            <person name="Mitter N."/>
        </authorList>
    </citation>
    <scope>NUCLEOTIDE SEQUENCE [LARGE SCALE GENOMIC DNA]</scope>
    <source>
        <strain evidence="2">cv. Hass</strain>
    </source>
</reference>
<evidence type="ECO:0000313" key="2">
    <source>
        <dbReference type="Proteomes" id="UP001234297"/>
    </source>
</evidence>
<sequence length="297" mass="32414">MKGFEQSLSLVDADLRKLYSDPAFLDEVSVSYTSFVKSEARSCIEVKPYPLVLAANVALLSASTVATTIGQARDPAFGPYFHRVRQGASASVRYGIEASFFITAPISGDLALMRPFGLCLCRVGAAFAFTLNVRRQGTVSTSLFLCLCTWYTCQDCLLDHVQTLSAICLTDLWTSFAERLSTVSWPAKENWVRYPSCREHALADQLLGQYGWVDGGADGQAFGSPHNPARRLRGQLQGRIGHAGRLAAVEDREQEMADQMDGSLRCADEMHCSASQGVPLWLLVGTGVDVAIGLDFR</sequence>
<name>A0ACC2K323_PERAE</name>
<keyword evidence="2" id="KW-1185">Reference proteome</keyword>